<dbReference type="GO" id="GO:0005829">
    <property type="term" value="C:cytosol"/>
    <property type="evidence" value="ECO:0007669"/>
    <property type="project" value="TreeGrafter"/>
</dbReference>
<dbReference type="AlphaFoldDB" id="A0A0M5JJF0"/>
<accession>A0A0M5JJF0</accession>
<dbReference type="PANTHER" id="PTHR43364:SF4">
    <property type="entry name" value="NAD(P)-LINKED OXIDOREDUCTASE SUPERFAMILY PROTEIN"/>
    <property type="match status" value="1"/>
</dbReference>
<reference evidence="3 4" key="2">
    <citation type="journal article" date="2016" name="Int. J. Syst. Evol. Microbiol.">
        <title>Bacillus gobiensis sp. nov., isolated from a soil sample.</title>
        <authorList>
            <person name="Liu B."/>
            <person name="Liu G.H."/>
            <person name="Cetin S."/>
            <person name="Schumann P."/>
            <person name="Pan Z.Z."/>
            <person name="Chen Q.Q."/>
        </authorList>
    </citation>
    <scope>NUCLEOTIDE SEQUENCE [LARGE SCALE GENOMIC DNA]</scope>
    <source>
        <strain evidence="3 4">FJAT-4402</strain>
    </source>
</reference>
<dbReference type="InterPro" id="IPR050523">
    <property type="entry name" value="AKR_Detox_Biosynth"/>
</dbReference>
<dbReference type="InterPro" id="IPR023210">
    <property type="entry name" value="NADP_OxRdtase_dom"/>
</dbReference>
<dbReference type="InterPro" id="IPR036812">
    <property type="entry name" value="NAD(P)_OxRdtase_dom_sf"/>
</dbReference>
<dbReference type="RefSeq" id="WP_053604902.1">
    <property type="nucleotide sequence ID" value="NZ_CP012600.1"/>
</dbReference>
<reference evidence="4" key="1">
    <citation type="submission" date="2015-08" db="EMBL/GenBank/DDBJ databases">
        <title>Genome sequencing project for genomic taxonomy and phylogenomics of Bacillus-like bacteria.</title>
        <authorList>
            <person name="Liu B."/>
            <person name="Wang J."/>
            <person name="Zhu Y."/>
            <person name="Liu G."/>
            <person name="Chen Q."/>
            <person name="Chen Z."/>
            <person name="Lan J."/>
            <person name="Che J."/>
            <person name="Ge C."/>
            <person name="Shi H."/>
            <person name="Pan Z."/>
            <person name="Liu X."/>
        </authorList>
    </citation>
    <scope>NUCLEOTIDE SEQUENCE [LARGE SCALE GENOMIC DNA]</scope>
    <source>
        <strain evidence="4">FJAT-4402</strain>
    </source>
</reference>
<sequence>MRYKLLGNSGLRVSELALGTMTFGEDWDLGTSKSESQDMFNLFVEAGGNFIDTANFYTDGSSEAFLGEFIKPVREQIVLGTKYTLTNRSTDPNGGGNHRKNLVQSVESSLKRLQTDYIDLLWLHAWDFLTPVEEVMRALDDLVRAGKVLYVGISDTPAWIISQANTLAALRGWTPFIGLQIEYSLLQRAPERDLLPMAKAFDIGVTAWAPIAGGALTGKYLNQSEDANSESKRLSQDNPRLTQKNKEIAKLVVEIANEIDKSPAQVAINWVRQQSDQIIPIVGARKATQLKDNLDSLNFTLSADHLKQLDEASKIELGFPHDFLKTDHVRSVIHGETFSLIDNHRK</sequence>
<dbReference type="EMBL" id="CP012600">
    <property type="protein sequence ID" value="ALC83069.1"/>
    <property type="molecule type" value="Genomic_DNA"/>
</dbReference>
<evidence type="ECO:0000313" key="3">
    <source>
        <dbReference type="EMBL" id="ALC83069.1"/>
    </source>
</evidence>
<keyword evidence="4" id="KW-1185">Reference proteome</keyword>
<proteinExistence type="predicted"/>
<dbReference type="PANTHER" id="PTHR43364">
    <property type="entry name" value="NADH-SPECIFIC METHYLGLYOXAL REDUCTASE-RELATED"/>
    <property type="match status" value="1"/>
</dbReference>
<dbReference type="OrthoDB" id="9773828at2"/>
<protein>
    <submittedName>
        <fullName evidence="3">Aldo/keto reductase</fullName>
    </submittedName>
</protein>
<evidence type="ECO:0000259" key="2">
    <source>
        <dbReference type="Pfam" id="PF00248"/>
    </source>
</evidence>
<dbReference type="GO" id="GO:0016491">
    <property type="term" value="F:oxidoreductase activity"/>
    <property type="evidence" value="ECO:0007669"/>
    <property type="project" value="UniProtKB-KW"/>
</dbReference>
<dbReference type="CDD" id="cd19080">
    <property type="entry name" value="AKR_AKR9A_9B"/>
    <property type="match status" value="1"/>
</dbReference>
<name>A0A0M5JJF0_9BACI</name>
<dbReference type="FunFam" id="3.20.20.100:FF:000004">
    <property type="entry name" value="Oxidoreductase, aldo/keto reductase"/>
    <property type="match status" value="1"/>
</dbReference>
<dbReference type="Proteomes" id="UP000067625">
    <property type="component" value="Chromosome"/>
</dbReference>
<evidence type="ECO:0000256" key="1">
    <source>
        <dbReference type="ARBA" id="ARBA00023002"/>
    </source>
</evidence>
<feature type="domain" description="NADP-dependent oxidoreductase" evidence="2">
    <location>
        <begin position="15"/>
        <end position="313"/>
    </location>
</feature>
<dbReference type="PATRIC" id="fig|1441095.3.peg.3757"/>
<dbReference type="SUPFAM" id="SSF51430">
    <property type="entry name" value="NAD(P)-linked oxidoreductase"/>
    <property type="match status" value="1"/>
</dbReference>
<evidence type="ECO:0000313" key="4">
    <source>
        <dbReference type="Proteomes" id="UP000067625"/>
    </source>
</evidence>
<organism evidence="3 4">
    <name type="scientific">Bacillus gobiensis</name>
    <dbReference type="NCBI Taxonomy" id="1441095"/>
    <lineage>
        <taxon>Bacteria</taxon>
        <taxon>Bacillati</taxon>
        <taxon>Bacillota</taxon>
        <taxon>Bacilli</taxon>
        <taxon>Bacillales</taxon>
        <taxon>Bacillaceae</taxon>
        <taxon>Bacillus</taxon>
    </lineage>
</organism>
<gene>
    <name evidence="3" type="ORF">AM592_16930</name>
</gene>
<dbReference type="Gene3D" id="3.20.20.100">
    <property type="entry name" value="NADP-dependent oxidoreductase domain"/>
    <property type="match status" value="1"/>
</dbReference>
<dbReference type="STRING" id="1441095.AM592_16930"/>
<dbReference type="Pfam" id="PF00248">
    <property type="entry name" value="Aldo_ket_red"/>
    <property type="match status" value="1"/>
</dbReference>
<keyword evidence="1" id="KW-0560">Oxidoreductase</keyword>